<name>A0ABU4F2K7_9ACTN</name>
<keyword evidence="2" id="KW-0378">Hydrolase</keyword>
<dbReference type="Pfam" id="PF20789">
    <property type="entry name" value="4HBT_3C"/>
    <property type="match status" value="1"/>
</dbReference>
<dbReference type="EMBL" id="JAWMAJ010000005">
    <property type="protein sequence ID" value="MDV7214813.1"/>
    <property type="molecule type" value="Genomic_DNA"/>
</dbReference>
<dbReference type="Proteomes" id="UP001187346">
    <property type="component" value="Unassembled WGS sequence"/>
</dbReference>
<dbReference type="InterPro" id="IPR003703">
    <property type="entry name" value="Acyl_CoA_thio"/>
</dbReference>
<feature type="region of interest" description="Disordered" evidence="3">
    <location>
        <begin position="1"/>
        <end position="41"/>
    </location>
</feature>
<dbReference type="CDD" id="cd03445">
    <property type="entry name" value="Thioesterase_II_repeat2"/>
    <property type="match status" value="1"/>
</dbReference>
<dbReference type="InterPro" id="IPR029069">
    <property type="entry name" value="HotDog_dom_sf"/>
</dbReference>
<evidence type="ECO:0000259" key="4">
    <source>
        <dbReference type="Pfam" id="PF13622"/>
    </source>
</evidence>
<evidence type="ECO:0000313" key="6">
    <source>
        <dbReference type="EMBL" id="MDV7214813.1"/>
    </source>
</evidence>
<evidence type="ECO:0000256" key="2">
    <source>
        <dbReference type="ARBA" id="ARBA00022801"/>
    </source>
</evidence>
<dbReference type="PANTHER" id="PTHR11066">
    <property type="entry name" value="ACYL-COA THIOESTERASE"/>
    <property type="match status" value="1"/>
</dbReference>
<evidence type="ECO:0000256" key="1">
    <source>
        <dbReference type="ARBA" id="ARBA00006538"/>
    </source>
</evidence>
<dbReference type="PANTHER" id="PTHR11066:SF34">
    <property type="entry name" value="ACYL-COENZYME A THIOESTERASE 8"/>
    <property type="match status" value="1"/>
</dbReference>
<dbReference type="SUPFAM" id="SSF54637">
    <property type="entry name" value="Thioesterase/thiol ester dehydrase-isomerase"/>
    <property type="match status" value="2"/>
</dbReference>
<comment type="caution">
    <text evidence="6">The sequence shown here is derived from an EMBL/GenBank/DDBJ whole genome shotgun (WGS) entry which is preliminary data.</text>
</comment>
<dbReference type="InterPro" id="IPR049449">
    <property type="entry name" value="TesB_ACOT8-like_N"/>
</dbReference>
<protein>
    <submittedName>
        <fullName evidence="6">Thioesterase family protein</fullName>
    </submittedName>
</protein>
<feature type="domain" description="Acyl-CoA thioesterase-like N-terminal HotDog" evidence="4">
    <location>
        <begin position="74"/>
        <end position="151"/>
    </location>
</feature>
<dbReference type="InterPro" id="IPR049450">
    <property type="entry name" value="ACOT8-like_C"/>
</dbReference>
<dbReference type="InterPro" id="IPR042171">
    <property type="entry name" value="Acyl-CoA_hotdog"/>
</dbReference>
<feature type="domain" description="Acyl-CoA thioesterase-like C-terminal" evidence="5">
    <location>
        <begin position="196"/>
        <end position="335"/>
    </location>
</feature>
<accession>A0ABU4F2K7</accession>
<gene>
    <name evidence="6" type="ORF">R5A26_02480</name>
</gene>
<dbReference type="CDD" id="cd03444">
    <property type="entry name" value="Thioesterase_II_repeat1"/>
    <property type="match status" value="1"/>
</dbReference>
<reference evidence="6 7" key="1">
    <citation type="submission" date="2023-10" db="EMBL/GenBank/DDBJ databases">
        <title>Characterization of rhizosphere-enriched actinobacteria from wheat plants lab-grown on chernevaya soil.</title>
        <authorList>
            <person name="Tikhonova E.N."/>
            <person name="Konopkin A."/>
            <person name="Kravchenko I.K."/>
        </authorList>
    </citation>
    <scope>NUCLEOTIDE SEQUENCE [LARGE SCALE GENOMIC DNA]</scope>
    <source>
        <strain evidence="6 7">RR29</strain>
    </source>
</reference>
<proteinExistence type="inferred from homology"/>
<evidence type="ECO:0000313" key="7">
    <source>
        <dbReference type="Proteomes" id="UP001187346"/>
    </source>
</evidence>
<keyword evidence="7" id="KW-1185">Reference proteome</keyword>
<comment type="similarity">
    <text evidence="1">Belongs to the C/M/P thioester hydrolase family.</text>
</comment>
<dbReference type="Gene3D" id="2.40.160.210">
    <property type="entry name" value="Acyl-CoA thioesterase, double hotdog domain"/>
    <property type="match status" value="1"/>
</dbReference>
<sequence length="338" mass="36398">MNDIQSTSSDSRSSSSDARSTGSDTRSTGADSRTTNTDVRSAPTSAIFTAAIALTPTEPEHFDLAFTATTQPCPWPKAYGGDMVAQATAAAMRSVDGKTLHSMHSYFLRPVDIGAEVRYEVELLRDGRGYATRQVRGFQNGKPVYTCLANFAAGEPGATYAAEPPVGVPDPTELPSSAAYLSDTSAPRGTMTDTSEAYWSGGRSFDMRHVPGPVYLTVEGERVPQQAVWVRPFDTLRPVDGLTDEQRDLAALAYVCDYTILEPVLRVLDLPWALPGLITASLDHSMWFHRPAPMDGWLLYAQEAVAADAGRGLAVGRFFTPSGTHLATVVQEGLIRSS</sequence>
<organism evidence="6 7">
    <name type="scientific">Streptomyces prunicolor</name>
    <dbReference type="NCBI Taxonomy" id="67348"/>
    <lineage>
        <taxon>Bacteria</taxon>
        <taxon>Bacillati</taxon>
        <taxon>Actinomycetota</taxon>
        <taxon>Actinomycetes</taxon>
        <taxon>Kitasatosporales</taxon>
        <taxon>Streptomycetaceae</taxon>
        <taxon>Streptomyces</taxon>
    </lineage>
</organism>
<dbReference type="Pfam" id="PF13622">
    <property type="entry name" value="4HBT_3"/>
    <property type="match status" value="1"/>
</dbReference>
<evidence type="ECO:0000259" key="5">
    <source>
        <dbReference type="Pfam" id="PF20789"/>
    </source>
</evidence>
<dbReference type="RefSeq" id="WP_317769926.1">
    <property type="nucleotide sequence ID" value="NZ_JAWMAJ010000005.1"/>
</dbReference>
<feature type="compositionally biased region" description="Low complexity" evidence="3">
    <location>
        <begin position="1"/>
        <end position="32"/>
    </location>
</feature>
<evidence type="ECO:0000256" key="3">
    <source>
        <dbReference type="SAM" id="MobiDB-lite"/>
    </source>
</evidence>